<gene>
    <name evidence="9" type="ORF">SAMN02745885_01729</name>
</gene>
<proteinExistence type="inferred from homology"/>
<dbReference type="OrthoDB" id="9784984at2"/>
<dbReference type="Pfam" id="PF08281">
    <property type="entry name" value="Sigma70_r4_2"/>
    <property type="match status" value="1"/>
</dbReference>
<evidence type="ECO:0000256" key="5">
    <source>
        <dbReference type="ARBA" id="ARBA00023163"/>
    </source>
</evidence>
<keyword evidence="3 6" id="KW-0731">Sigma factor</keyword>
<accession>A0A1T4QNN2</accession>
<dbReference type="InterPro" id="IPR013324">
    <property type="entry name" value="RNA_pol_sigma_r3/r4-like"/>
</dbReference>
<dbReference type="EMBL" id="FUXM01000020">
    <property type="protein sequence ID" value="SKA05227.1"/>
    <property type="molecule type" value="Genomic_DNA"/>
</dbReference>
<dbReference type="AlphaFoldDB" id="A0A1T4QNN2"/>
<dbReference type="CDD" id="cd06171">
    <property type="entry name" value="Sigma70_r4"/>
    <property type="match status" value="1"/>
</dbReference>
<evidence type="ECO:0000256" key="4">
    <source>
        <dbReference type="ARBA" id="ARBA00023125"/>
    </source>
</evidence>
<dbReference type="Gene3D" id="1.10.1740.10">
    <property type="match status" value="1"/>
</dbReference>
<evidence type="ECO:0000256" key="1">
    <source>
        <dbReference type="ARBA" id="ARBA00010641"/>
    </source>
</evidence>
<dbReference type="InterPro" id="IPR013249">
    <property type="entry name" value="RNA_pol_sigma70_r4_t2"/>
</dbReference>
<organism evidence="9 10">
    <name type="scientific">Carboxydocella sporoproducens DSM 16521</name>
    <dbReference type="NCBI Taxonomy" id="1121270"/>
    <lineage>
        <taxon>Bacteria</taxon>
        <taxon>Bacillati</taxon>
        <taxon>Bacillota</taxon>
        <taxon>Clostridia</taxon>
        <taxon>Eubacteriales</taxon>
        <taxon>Clostridiales Family XVI. Incertae Sedis</taxon>
        <taxon>Carboxydocella</taxon>
    </lineage>
</organism>
<dbReference type="SUPFAM" id="SSF88946">
    <property type="entry name" value="Sigma2 domain of RNA polymerase sigma factors"/>
    <property type="match status" value="1"/>
</dbReference>
<dbReference type="GO" id="GO:0006950">
    <property type="term" value="P:response to stress"/>
    <property type="evidence" value="ECO:0007669"/>
    <property type="project" value="UniProtKB-ARBA"/>
</dbReference>
<dbReference type="Gene3D" id="1.10.10.10">
    <property type="entry name" value="Winged helix-like DNA-binding domain superfamily/Winged helix DNA-binding domain"/>
    <property type="match status" value="1"/>
</dbReference>
<dbReference type="InterPro" id="IPR007627">
    <property type="entry name" value="RNA_pol_sigma70_r2"/>
</dbReference>
<dbReference type="InterPro" id="IPR039425">
    <property type="entry name" value="RNA_pol_sigma-70-like"/>
</dbReference>
<keyword evidence="5 6" id="KW-0804">Transcription</keyword>
<dbReference type="GO" id="GO:0006352">
    <property type="term" value="P:DNA-templated transcription initiation"/>
    <property type="evidence" value="ECO:0007669"/>
    <property type="project" value="InterPro"/>
</dbReference>
<comment type="similarity">
    <text evidence="1 6">Belongs to the sigma-70 factor family. ECF subfamily.</text>
</comment>
<reference evidence="10" key="1">
    <citation type="submission" date="2017-02" db="EMBL/GenBank/DDBJ databases">
        <authorList>
            <person name="Varghese N."/>
            <person name="Submissions S."/>
        </authorList>
    </citation>
    <scope>NUCLEOTIDE SEQUENCE [LARGE SCALE GENOMIC DNA]</scope>
    <source>
        <strain evidence="10">DSM 16521</strain>
    </source>
</reference>
<feature type="domain" description="RNA polymerase sigma-70 region 2" evidence="7">
    <location>
        <begin position="19"/>
        <end position="82"/>
    </location>
</feature>
<dbReference type="GO" id="GO:0003677">
    <property type="term" value="F:DNA binding"/>
    <property type="evidence" value="ECO:0007669"/>
    <property type="project" value="UniProtKB-KW"/>
</dbReference>
<evidence type="ECO:0000256" key="6">
    <source>
        <dbReference type="RuleBase" id="RU000716"/>
    </source>
</evidence>
<sequence length="194" mass="22120">MSVLQPHVRENDLSFEEVIAANEKKILNLLYGMTGDYHLAQDLAQETFLRAFKAFHTFAGKAAVSTWLYRIAVNVALDYQRKGFVRSEQPVEQIAEVRGEDTCAQDPDKSCQKRAIRDILFASIARLPEQQREVYILREINGCSTKEVAEILGCSSAMVKWRLYKARLALKKILQQEHSYKKAGVFRLSSHGIE</sequence>
<evidence type="ECO:0000313" key="9">
    <source>
        <dbReference type="EMBL" id="SKA05227.1"/>
    </source>
</evidence>
<dbReference type="Pfam" id="PF04542">
    <property type="entry name" value="Sigma70_r2"/>
    <property type="match status" value="1"/>
</dbReference>
<dbReference type="GO" id="GO:0016987">
    <property type="term" value="F:sigma factor activity"/>
    <property type="evidence" value="ECO:0007669"/>
    <property type="project" value="UniProtKB-KW"/>
</dbReference>
<evidence type="ECO:0000259" key="7">
    <source>
        <dbReference type="Pfam" id="PF04542"/>
    </source>
</evidence>
<dbReference type="PANTHER" id="PTHR43133:SF51">
    <property type="entry name" value="RNA POLYMERASE SIGMA FACTOR"/>
    <property type="match status" value="1"/>
</dbReference>
<dbReference type="RefSeq" id="WP_078665772.1">
    <property type="nucleotide sequence ID" value="NZ_FUXM01000020.1"/>
</dbReference>
<evidence type="ECO:0000259" key="8">
    <source>
        <dbReference type="Pfam" id="PF08281"/>
    </source>
</evidence>
<dbReference type="InterPro" id="IPR014284">
    <property type="entry name" value="RNA_pol_sigma-70_dom"/>
</dbReference>
<evidence type="ECO:0000313" key="10">
    <source>
        <dbReference type="Proteomes" id="UP000189933"/>
    </source>
</evidence>
<name>A0A1T4QNN2_9FIRM</name>
<dbReference type="NCBIfam" id="TIGR02937">
    <property type="entry name" value="sigma70-ECF"/>
    <property type="match status" value="1"/>
</dbReference>
<evidence type="ECO:0000256" key="3">
    <source>
        <dbReference type="ARBA" id="ARBA00023082"/>
    </source>
</evidence>
<feature type="domain" description="RNA polymerase sigma factor 70 region 4 type 2" evidence="8">
    <location>
        <begin position="121"/>
        <end position="170"/>
    </location>
</feature>
<dbReference type="Proteomes" id="UP000189933">
    <property type="component" value="Unassembled WGS sequence"/>
</dbReference>
<dbReference type="PROSITE" id="PS01063">
    <property type="entry name" value="SIGMA70_ECF"/>
    <property type="match status" value="1"/>
</dbReference>
<evidence type="ECO:0000256" key="2">
    <source>
        <dbReference type="ARBA" id="ARBA00023015"/>
    </source>
</evidence>
<dbReference type="InterPro" id="IPR013325">
    <property type="entry name" value="RNA_pol_sigma_r2"/>
</dbReference>
<dbReference type="PANTHER" id="PTHR43133">
    <property type="entry name" value="RNA POLYMERASE ECF-TYPE SIGMA FACTO"/>
    <property type="match status" value="1"/>
</dbReference>
<dbReference type="InterPro" id="IPR036388">
    <property type="entry name" value="WH-like_DNA-bd_sf"/>
</dbReference>
<dbReference type="InterPro" id="IPR000838">
    <property type="entry name" value="RNA_pol_sigma70_ECF_CS"/>
</dbReference>
<keyword evidence="10" id="KW-1185">Reference proteome</keyword>
<protein>
    <recommendedName>
        <fullName evidence="6">RNA polymerase sigma factor</fullName>
    </recommendedName>
</protein>
<keyword evidence="4 6" id="KW-0238">DNA-binding</keyword>
<dbReference type="SUPFAM" id="SSF88659">
    <property type="entry name" value="Sigma3 and sigma4 domains of RNA polymerase sigma factors"/>
    <property type="match status" value="1"/>
</dbReference>
<keyword evidence="2 6" id="KW-0805">Transcription regulation</keyword>